<dbReference type="InterPro" id="IPR013785">
    <property type="entry name" value="Aldolase_TIM"/>
</dbReference>
<dbReference type="Proteomes" id="UP000284375">
    <property type="component" value="Unassembled WGS sequence"/>
</dbReference>
<dbReference type="SUPFAM" id="SSF51366">
    <property type="entry name" value="Ribulose-phoshate binding barrel"/>
    <property type="match status" value="1"/>
</dbReference>
<sequence length="305" mass="33056">MTIFRPCIDLHSGQVKQIVGGTLDENAPGSLKTNFVSPHPPAHFSRLYRDNGLRGAHVIMLGPGNADAAREALAAWPGGLQVGGGITDQNAREWIDAGAEKVIITSHLFPEGRFSQPRLDAVLASLGGDKTKLVVDLSCRRQQDGAGAAPRWFVAMNKWQTITDMEVNQGESTYHYHYYRPPVLCWSLCTFRVGIKGNAPVLTSIFLSAESISQLEPYCSEFLIHAADNEGLQRGVDEDLITKLSQWCSIPVTYAGGGRNLADLDNVASLSSGKVDLTIGSALDCFGGSGVKLDECVAWNRRQTQ</sequence>
<comment type="similarity">
    <text evidence="1 2">Belongs to the HisA/HisF family.</text>
</comment>
<accession>A0A423VUI9</accession>
<keyword evidence="2" id="KW-0368">Histidine biosynthesis</keyword>
<organism evidence="3 4">
    <name type="scientific">Cytospora chrysosperma</name>
    <name type="common">Cytospora canker fungus</name>
    <name type="synonym">Sphaeria chrysosperma</name>
    <dbReference type="NCBI Taxonomy" id="252740"/>
    <lineage>
        <taxon>Eukaryota</taxon>
        <taxon>Fungi</taxon>
        <taxon>Dikarya</taxon>
        <taxon>Ascomycota</taxon>
        <taxon>Pezizomycotina</taxon>
        <taxon>Sordariomycetes</taxon>
        <taxon>Sordariomycetidae</taxon>
        <taxon>Diaporthales</taxon>
        <taxon>Cytosporaceae</taxon>
        <taxon>Cytospora</taxon>
    </lineage>
</organism>
<dbReference type="InterPro" id="IPR044524">
    <property type="entry name" value="Isoase_HisA-like"/>
</dbReference>
<dbReference type="GO" id="GO:0000162">
    <property type="term" value="P:L-tryptophan biosynthetic process"/>
    <property type="evidence" value="ECO:0007669"/>
    <property type="project" value="TreeGrafter"/>
</dbReference>
<dbReference type="CDD" id="cd04723">
    <property type="entry name" value="HisA_HisF"/>
    <property type="match status" value="1"/>
</dbReference>
<evidence type="ECO:0000313" key="3">
    <source>
        <dbReference type="EMBL" id="ROV94678.1"/>
    </source>
</evidence>
<dbReference type="Pfam" id="PF00977">
    <property type="entry name" value="His_biosynth"/>
    <property type="match status" value="2"/>
</dbReference>
<gene>
    <name evidence="3" type="ORF">VSDG_06110</name>
</gene>
<evidence type="ECO:0000256" key="2">
    <source>
        <dbReference type="RuleBase" id="RU003657"/>
    </source>
</evidence>
<proteinExistence type="inferred from homology"/>
<evidence type="ECO:0000256" key="1">
    <source>
        <dbReference type="ARBA" id="ARBA00009667"/>
    </source>
</evidence>
<name>A0A423VUI9_CYTCH</name>
<reference evidence="3 4" key="1">
    <citation type="submission" date="2015-09" db="EMBL/GenBank/DDBJ databases">
        <title>Host preference determinants of Valsa canker pathogens revealed by comparative genomics.</title>
        <authorList>
            <person name="Yin Z."/>
            <person name="Huang L."/>
        </authorList>
    </citation>
    <scope>NUCLEOTIDE SEQUENCE [LARGE SCALE GENOMIC DNA]</scope>
    <source>
        <strain evidence="3 4">YSFL</strain>
    </source>
</reference>
<dbReference type="STRING" id="252740.A0A423VUI9"/>
<keyword evidence="4" id="KW-1185">Reference proteome</keyword>
<dbReference type="AlphaFoldDB" id="A0A423VUI9"/>
<dbReference type="OrthoDB" id="446074at2759"/>
<keyword evidence="2" id="KW-0028">Amino-acid biosynthesis</keyword>
<comment type="caution">
    <text evidence="3">The sequence shown here is derived from an EMBL/GenBank/DDBJ whole genome shotgun (WGS) entry which is preliminary data.</text>
</comment>
<dbReference type="Gene3D" id="3.20.20.70">
    <property type="entry name" value="Aldolase class I"/>
    <property type="match status" value="1"/>
</dbReference>
<dbReference type="PANTHER" id="PTHR43090:SF2">
    <property type="entry name" value="1-(5-PHOSPHORIBOSYL)-5-[(5-PHOSPHORIBOSYLAMINO)METHYLIDENEAMINO] IMIDAZOLE-4-CARBOXAMIDE ISOMERASE"/>
    <property type="match status" value="1"/>
</dbReference>
<dbReference type="GO" id="GO:0005737">
    <property type="term" value="C:cytoplasm"/>
    <property type="evidence" value="ECO:0007669"/>
    <property type="project" value="TreeGrafter"/>
</dbReference>
<dbReference type="PANTHER" id="PTHR43090">
    <property type="entry name" value="1-(5-PHOSPHORIBOSYL)-5-[(5-PHOSPHORIBOSYLAMINO)METHYLIDENEAMINO] IMIDAZOLE-4-CARBOXAMIDE ISOMERASE"/>
    <property type="match status" value="1"/>
</dbReference>
<evidence type="ECO:0000313" key="4">
    <source>
        <dbReference type="Proteomes" id="UP000284375"/>
    </source>
</evidence>
<dbReference type="GO" id="GO:0000105">
    <property type="term" value="P:L-histidine biosynthetic process"/>
    <property type="evidence" value="ECO:0007669"/>
    <property type="project" value="UniProtKB-KW"/>
</dbReference>
<dbReference type="GO" id="GO:0003949">
    <property type="term" value="F:1-(5-phosphoribosyl)-5-[(5-phosphoribosylamino)methylideneamino]imidazole-4-carboxamide isomerase activity"/>
    <property type="evidence" value="ECO:0007669"/>
    <property type="project" value="InterPro"/>
</dbReference>
<dbReference type="EMBL" id="LJZO01000027">
    <property type="protein sequence ID" value="ROV94678.1"/>
    <property type="molecule type" value="Genomic_DNA"/>
</dbReference>
<dbReference type="InterPro" id="IPR011060">
    <property type="entry name" value="RibuloseP-bd_barrel"/>
</dbReference>
<dbReference type="InterPro" id="IPR006062">
    <property type="entry name" value="His_biosynth"/>
</dbReference>
<protein>
    <submittedName>
        <fullName evidence="3">Uncharacterized protein</fullName>
    </submittedName>
</protein>